<reference evidence="2 3" key="1">
    <citation type="submission" date="2019-12" db="EMBL/GenBank/DDBJ databases">
        <title>Genomic-based taxomic classification of the family Erythrobacteraceae.</title>
        <authorList>
            <person name="Xu L."/>
        </authorList>
    </citation>
    <scope>NUCLEOTIDE SEQUENCE [LARGE SCALE GENOMIC DNA]</scope>
    <source>
        <strain evidence="2 3">KCTC 52259</strain>
    </source>
</reference>
<name>A0A6L7GDF9_9SPHN</name>
<dbReference type="AlphaFoldDB" id="A0A6L7GDF9"/>
<protein>
    <submittedName>
        <fullName evidence="2">Elongation factor P</fullName>
    </submittedName>
</protein>
<evidence type="ECO:0000256" key="1">
    <source>
        <dbReference type="SAM" id="SignalP"/>
    </source>
</evidence>
<feature type="signal peptide" evidence="1">
    <location>
        <begin position="1"/>
        <end position="24"/>
    </location>
</feature>
<comment type="caution">
    <text evidence="2">The sequence shown here is derived from an EMBL/GenBank/DDBJ whole genome shotgun (WGS) entry which is preliminary data.</text>
</comment>
<accession>A0A6L7GDF9</accession>
<dbReference type="OrthoDB" id="7509105at2"/>
<keyword evidence="3" id="KW-1185">Reference proteome</keyword>
<gene>
    <name evidence="2" type="ORF">GRI44_04140</name>
</gene>
<dbReference type="GO" id="GO:0003746">
    <property type="term" value="F:translation elongation factor activity"/>
    <property type="evidence" value="ECO:0007669"/>
    <property type="project" value="UniProtKB-KW"/>
</dbReference>
<proteinExistence type="predicted"/>
<keyword evidence="2" id="KW-0251">Elongation factor</keyword>
<keyword evidence="1" id="KW-0732">Signal</keyword>
<keyword evidence="2" id="KW-0648">Protein biosynthesis</keyword>
<dbReference type="EMBL" id="WTYU01000001">
    <property type="protein sequence ID" value="MXP13937.1"/>
    <property type="molecule type" value="Genomic_DNA"/>
</dbReference>
<evidence type="ECO:0000313" key="2">
    <source>
        <dbReference type="EMBL" id="MXP13937.1"/>
    </source>
</evidence>
<sequence length="124" mass="13275">MKPTNICAAAFVLAALSWCLPASAAPGGRLGTLPLGEYRCSVPGDASGPAWRQLHDTEFKIINASTYRTADGYGTYLLTGDMVTFTRGPMNGMRFERVSNSTVRWIDSNGKASAVRCVRLPGST</sequence>
<evidence type="ECO:0000313" key="3">
    <source>
        <dbReference type="Proteomes" id="UP000473531"/>
    </source>
</evidence>
<organism evidence="2 3">
    <name type="scientific">Allopontixanthobacter confluentis</name>
    <dbReference type="NCBI Taxonomy" id="1849021"/>
    <lineage>
        <taxon>Bacteria</taxon>
        <taxon>Pseudomonadati</taxon>
        <taxon>Pseudomonadota</taxon>
        <taxon>Alphaproteobacteria</taxon>
        <taxon>Sphingomonadales</taxon>
        <taxon>Erythrobacteraceae</taxon>
        <taxon>Allopontixanthobacter</taxon>
    </lineage>
</organism>
<dbReference type="RefSeq" id="WP_160600157.1">
    <property type="nucleotide sequence ID" value="NZ_WTYU01000001.1"/>
</dbReference>
<dbReference type="Proteomes" id="UP000473531">
    <property type="component" value="Unassembled WGS sequence"/>
</dbReference>
<feature type="chain" id="PRO_5026782987" evidence="1">
    <location>
        <begin position="25"/>
        <end position="124"/>
    </location>
</feature>